<dbReference type="EMBL" id="JACHJF010000003">
    <property type="protein sequence ID" value="MBB5118011.1"/>
    <property type="molecule type" value="Genomic_DNA"/>
</dbReference>
<protein>
    <submittedName>
        <fullName evidence="2">Uncharacterized protein</fullName>
    </submittedName>
</protein>
<sequence>MCSKCYGTGFITEQMPGGAKLARACDACNSPEAVNRKREPRRRDGNSGGKGSRTK</sequence>
<feature type="compositionally biased region" description="Gly residues" evidence="1">
    <location>
        <begin position="46"/>
        <end position="55"/>
    </location>
</feature>
<organism evidence="2 3">
    <name type="scientific">Streptomyces eurocidicus</name>
    <name type="common">Streptoverticillium eurocidicus</name>
    <dbReference type="NCBI Taxonomy" id="66423"/>
    <lineage>
        <taxon>Bacteria</taxon>
        <taxon>Bacillati</taxon>
        <taxon>Actinomycetota</taxon>
        <taxon>Actinomycetes</taxon>
        <taxon>Kitasatosporales</taxon>
        <taxon>Streptomycetaceae</taxon>
        <taxon>Streptomyces</taxon>
    </lineage>
</organism>
<accession>A0A7W8B761</accession>
<name>A0A7W8B761_STREU</name>
<evidence type="ECO:0000256" key="1">
    <source>
        <dbReference type="SAM" id="MobiDB-lite"/>
    </source>
</evidence>
<proteinExistence type="predicted"/>
<dbReference type="AlphaFoldDB" id="A0A7W8B761"/>
<gene>
    <name evidence="2" type="ORF">FHS36_001432</name>
</gene>
<comment type="caution">
    <text evidence="2">The sequence shown here is derived from an EMBL/GenBank/DDBJ whole genome shotgun (WGS) entry which is preliminary data.</text>
</comment>
<evidence type="ECO:0000313" key="2">
    <source>
        <dbReference type="EMBL" id="MBB5118011.1"/>
    </source>
</evidence>
<evidence type="ECO:0000313" key="3">
    <source>
        <dbReference type="Proteomes" id="UP000528608"/>
    </source>
</evidence>
<feature type="compositionally biased region" description="Basic and acidic residues" evidence="1">
    <location>
        <begin position="34"/>
        <end position="45"/>
    </location>
</feature>
<feature type="region of interest" description="Disordered" evidence="1">
    <location>
        <begin position="31"/>
        <end position="55"/>
    </location>
</feature>
<dbReference type="Proteomes" id="UP000528608">
    <property type="component" value="Unassembled WGS sequence"/>
</dbReference>
<reference evidence="2 3" key="1">
    <citation type="submission" date="2020-08" db="EMBL/GenBank/DDBJ databases">
        <title>Genomic Encyclopedia of Type Strains, Phase III (KMG-III): the genomes of soil and plant-associated and newly described type strains.</title>
        <authorList>
            <person name="Whitman W."/>
        </authorList>
    </citation>
    <scope>NUCLEOTIDE SEQUENCE [LARGE SCALE GENOMIC DNA]</scope>
    <source>
        <strain evidence="2 3">CECT 3259</strain>
    </source>
</reference>